<name>A0A370TVZ7_9HELO</name>
<dbReference type="RefSeq" id="XP_031872361.1">
    <property type="nucleotide sequence ID" value="XM_032012668.1"/>
</dbReference>
<dbReference type="GeneID" id="43596894"/>
<dbReference type="PANTHER" id="PTHR35519">
    <property type="entry name" value="MEMBRANE PROTEINS"/>
    <property type="match status" value="1"/>
</dbReference>
<reference evidence="3 4" key="1">
    <citation type="journal article" date="2018" name="IMA Fungus">
        <title>IMA Genome-F 9: Draft genome sequence of Annulohypoxylon stygium, Aspergillus mulundensis, Berkeleyomyces basicola (syn. Thielaviopsis basicola), Ceratocystis smalleyi, two Cercospora beticola strains, Coleophoma cylindrospora, Fusarium fracticaudum, Phialophora cf. hyalina, and Morchella septimelata.</title>
        <authorList>
            <person name="Wingfield B.D."/>
            <person name="Bills G.F."/>
            <person name="Dong Y."/>
            <person name="Huang W."/>
            <person name="Nel W.J."/>
            <person name="Swalarsk-Parry B.S."/>
            <person name="Vaghefi N."/>
            <person name="Wilken P.M."/>
            <person name="An Z."/>
            <person name="de Beer Z.W."/>
            <person name="De Vos L."/>
            <person name="Chen L."/>
            <person name="Duong T.A."/>
            <person name="Gao Y."/>
            <person name="Hammerbacher A."/>
            <person name="Kikkert J.R."/>
            <person name="Li Y."/>
            <person name="Li H."/>
            <person name="Li K."/>
            <person name="Li Q."/>
            <person name="Liu X."/>
            <person name="Ma X."/>
            <person name="Naidoo K."/>
            <person name="Pethybridge S.J."/>
            <person name="Sun J."/>
            <person name="Steenkamp E.T."/>
            <person name="van der Nest M.A."/>
            <person name="van Wyk S."/>
            <person name="Wingfield M.J."/>
            <person name="Xiong C."/>
            <person name="Yue Q."/>
            <person name="Zhang X."/>
        </authorList>
    </citation>
    <scope>NUCLEOTIDE SEQUENCE [LARGE SCALE GENOMIC DNA]</scope>
    <source>
        <strain evidence="3 4">BP 5553</strain>
    </source>
</reference>
<accession>A0A370TVZ7</accession>
<evidence type="ECO:0000256" key="2">
    <source>
        <dbReference type="SAM" id="Phobius"/>
    </source>
</evidence>
<keyword evidence="2" id="KW-0812">Transmembrane</keyword>
<gene>
    <name evidence="3" type="ORF">BP5553_04045</name>
</gene>
<dbReference type="AlphaFoldDB" id="A0A370TVZ7"/>
<dbReference type="OrthoDB" id="2103474at2759"/>
<evidence type="ECO:0000256" key="1">
    <source>
        <dbReference type="SAM" id="MobiDB-lite"/>
    </source>
</evidence>
<feature type="region of interest" description="Disordered" evidence="1">
    <location>
        <begin position="33"/>
        <end position="56"/>
    </location>
</feature>
<feature type="transmembrane region" description="Helical" evidence="2">
    <location>
        <begin position="76"/>
        <end position="99"/>
    </location>
</feature>
<dbReference type="EMBL" id="NPIC01000002">
    <property type="protein sequence ID" value="RDL39705.1"/>
    <property type="molecule type" value="Genomic_DNA"/>
</dbReference>
<evidence type="ECO:0000313" key="4">
    <source>
        <dbReference type="Proteomes" id="UP000254866"/>
    </source>
</evidence>
<sequence length="288" mass="31973">MTSLVAKYISKKVLGETLQNNFGKDDPYFETVPATRLDGRPSNKTKKRRKALPPGISEHDGKVLTKVKRRAYRLDMSLFSCCGIRMGWSSLIAIVPVIGDGLDAFMAMMVLRSCQKVEGGLPKDVQAKMMFNIILDFAVGLIPFLGDVADALFRANTRNAVILEKHLREKGAKALKQQGQRTPSRDATDPDEFDRQLREELGPPPQYTSGGTSGRDNVHGRSADTQQARVPEQKKSGWFSGFGSKRKQPDVEQGHEGHEMDSREAAPLPNTPHDGSRRDKSAIQNSRR</sequence>
<dbReference type="PANTHER" id="PTHR35519:SF2">
    <property type="entry name" value="PH DOMAIN PROTEIN"/>
    <property type="match status" value="1"/>
</dbReference>
<keyword evidence="2" id="KW-0472">Membrane</keyword>
<dbReference type="Pfam" id="PF13430">
    <property type="entry name" value="DUF4112"/>
    <property type="match status" value="1"/>
</dbReference>
<feature type="compositionally biased region" description="Basic and acidic residues" evidence="1">
    <location>
        <begin position="247"/>
        <end position="264"/>
    </location>
</feature>
<proteinExistence type="predicted"/>
<protein>
    <submittedName>
        <fullName evidence="3">PH-containing protein</fullName>
    </submittedName>
</protein>
<feature type="compositionally biased region" description="Basic and acidic residues" evidence="1">
    <location>
        <begin position="183"/>
        <end position="201"/>
    </location>
</feature>
<dbReference type="Proteomes" id="UP000254866">
    <property type="component" value="Unassembled WGS sequence"/>
</dbReference>
<dbReference type="InterPro" id="IPR025187">
    <property type="entry name" value="DUF4112"/>
</dbReference>
<comment type="caution">
    <text evidence="3">The sequence shown here is derived from an EMBL/GenBank/DDBJ whole genome shotgun (WGS) entry which is preliminary data.</text>
</comment>
<keyword evidence="2" id="KW-1133">Transmembrane helix</keyword>
<evidence type="ECO:0000313" key="3">
    <source>
        <dbReference type="EMBL" id="RDL39705.1"/>
    </source>
</evidence>
<dbReference type="STRING" id="2656787.A0A370TVZ7"/>
<organism evidence="3 4">
    <name type="scientific">Venustampulla echinocandica</name>
    <dbReference type="NCBI Taxonomy" id="2656787"/>
    <lineage>
        <taxon>Eukaryota</taxon>
        <taxon>Fungi</taxon>
        <taxon>Dikarya</taxon>
        <taxon>Ascomycota</taxon>
        <taxon>Pezizomycotina</taxon>
        <taxon>Leotiomycetes</taxon>
        <taxon>Helotiales</taxon>
        <taxon>Pleuroascaceae</taxon>
        <taxon>Venustampulla</taxon>
    </lineage>
</organism>
<feature type="region of interest" description="Disordered" evidence="1">
    <location>
        <begin position="172"/>
        <end position="288"/>
    </location>
</feature>
<keyword evidence="4" id="KW-1185">Reference proteome</keyword>